<evidence type="ECO:0000256" key="4">
    <source>
        <dbReference type="ARBA" id="ARBA00022777"/>
    </source>
</evidence>
<protein>
    <recommendedName>
        <fullName evidence="8">Protein-serine/threonine kinase</fullName>
        <ecNumber evidence="8">2.7.11.-</ecNumber>
    </recommendedName>
</protein>
<comment type="similarity">
    <text evidence="1 8">Belongs to the PDK/BCKDK protein kinase family.</text>
</comment>
<dbReference type="AlphaFoldDB" id="A0A139AZR8"/>
<keyword evidence="2 8" id="KW-0808">Transferase</keyword>
<evidence type="ECO:0000256" key="6">
    <source>
        <dbReference type="ARBA" id="ARBA00023128"/>
    </source>
</evidence>
<keyword evidence="5 8" id="KW-0067">ATP-binding</keyword>
<dbReference type="STRING" id="1344416.A0A139AZR8"/>
<evidence type="ECO:0000256" key="3">
    <source>
        <dbReference type="ARBA" id="ARBA00022741"/>
    </source>
</evidence>
<feature type="domain" description="Histidine kinase" evidence="9">
    <location>
        <begin position="329"/>
        <end position="495"/>
    </location>
</feature>
<dbReference type="PRINTS" id="PR00344">
    <property type="entry name" value="BCTRLSENSOR"/>
</dbReference>
<organism evidence="10 11">
    <name type="scientific">Gonapodya prolifera (strain JEL478)</name>
    <name type="common">Monoblepharis prolifera</name>
    <dbReference type="NCBI Taxonomy" id="1344416"/>
    <lineage>
        <taxon>Eukaryota</taxon>
        <taxon>Fungi</taxon>
        <taxon>Fungi incertae sedis</taxon>
        <taxon>Chytridiomycota</taxon>
        <taxon>Chytridiomycota incertae sedis</taxon>
        <taxon>Monoblepharidomycetes</taxon>
        <taxon>Monoblepharidales</taxon>
        <taxon>Gonapodyaceae</taxon>
        <taxon>Gonapodya</taxon>
    </lineage>
</organism>
<dbReference type="InterPro" id="IPR018955">
    <property type="entry name" value="BCDHK/PDK_N"/>
</dbReference>
<dbReference type="SUPFAM" id="SSF69012">
    <property type="entry name" value="alpha-ketoacid dehydrogenase kinase, N-terminal domain"/>
    <property type="match status" value="1"/>
</dbReference>
<evidence type="ECO:0000313" key="11">
    <source>
        <dbReference type="Proteomes" id="UP000070544"/>
    </source>
</evidence>
<evidence type="ECO:0000259" key="9">
    <source>
        <dbReference type="PROSITE" id="PS50109"/>
    </source>
</evidence>
<dbReference type="InterPro" id="IPR039028">
    <property type="entry name" value="BCKD/PDK"/>
</dbReference>
<dbReference type="Gene3D" id="3.30.565.10">
    <property type="entry name" value="Histidine kinase-like ATPase, C-terminal domain"/>
    <property type="match status" value="1"/>
</dbReference>
<evidence type="ECO:0000256" key="1">
    <source>
        <dbReference type="ARBA" id="ARBA00006155"/>
    </source>
</evidence>
<keyword evidence="6 8" id="KW-0496">Mitochondrion</keyword>
<dbReference type="GO" id="GO:0004740">
    <property type="term" value="F:pyruvate dehydrogenase (acetyl-transferring) kinase activity"/>
    <property type="evidence" value="ECO:0007669"/>
    <property type="project" value="UniProtKB-EC"/>
</dbReference>
<dbReference type="SMART" id="SM00387">
    <property type="entry name" value="HATPase_c"/>
    <property type="match status" value="1"/>
</dbReference>
<keyword evidence="4 8" id="KW-0418">Kinase</keyword>
<evidence type="ECO:0000256" key="5">
    <source>
        <dbReference type="ARBA" id="ARBA00022840"/>
    </source>
</evidence>
<dbReference type="InterPro" id="IPR036784">
    <property type="entry name" value="AK/P_DHK_N_sf"/>
</dbReference>
<dbReference type="GO" id="GO:0005759">
    <property type="term" value="C:mitochondrial matrix"/>
    <property type="evidence" value="ECO:0007669"/>
    <property type="project" value="UniProtKB-SubCell"/>
</dbReference>
<keyword evidence="11" id="KW-1185">Reference proteome</keyword>
<dbReference type="Proteomes" id="UP000070544">
    <property type="component" value="Unassembled WGS sequence"/>
</dbReference>
<dbReference type="InterPro" id="IPR005467">
    <property type="entry name" value="His_kinase_dom"/>
</dbReference>
<gene>
    <name evidence="10" type="ORF">M427DRAFT_106611</name>
</gene>
<dbReference type="PANTHER" id="PTHR11947">
    <property type="entry name" value="PYRUVATE DEHYDROGENASE KINASE"/>
    <property type="match status" value="1"/>
</dbReference>
<evidence type="ECO:0000256" key="7">
    <source>
        <dbReference type="ARBA" id="ARBA00048201"/>
    </source>
</evidence>
<dbReference type="OrthoDB" id="3264224at2759"/>
<dbReference type="GO" id="GO:0005524">
    <property type="term" value="F:ATP binding"/>
    <property type="evidence" value="ECO:0007669"/>
    <property type="project" value="UniProtKB-UniRule"/>
</dbReference>
<proteinExistence type="inferred from homology"/>
<dbReference type="PANTHER" id="PTHR11947:SF3">
    <property type="entry name" value="[PYRUVATE DEHYDROGENASE (ACETYL-TRANSFERRING)] KINASE, MITOCHONDRIAL"/>
    <property type="match status" value="1"/>
</dbReference>
<dbReference type="Gene3D" id="1.20.140.20">
    <property type="entry name" value="Alpha-ketoacid/pyruvate dehydrogenase kinase, N-terminal domain"/>
    <property type="match status" value="1"/>
</dbReference>
<dbReference type="EMBL" id="KQ965731">
    <property type="protein sequence ID" value="KXS22238.1"/>
    <property type="molecule type" value="Genomic_DNA"/>
</dbReference>
<sequence>MPTPIPPTVPPSLAQAIKRAAGPSAASIAASHLPTPPAGIRLAATAPEVYKRVVSFASIPQTPINLDRMLRAGQSLTHKKVLLSALFVHNELPIRLARRILELDSLPTKLLETDSVRKLRDEYVKSWQEAVEYPNFHYRGTIGGVDEGMRIEYELGLRPTDDFIPSLRFYHLSPDLHEITAPEEHVNKQGEFVKMLNGVKLRHRADPVFMSLGIQDYRRNLPPPLSDAAPLQSFLQSFNRGRIGTRILMGHQIAMTRDFLDGKPKGDSTRVGIIDRETDIVTVVKGAWDGAVMVAKKYYGPALTALPPVAIRTPPDTPRPTFTYIPTILHHMLFELFKNSIRATVESCSDIRPPPALEGPEQAAETVRVAAERAKSVDLKFPPIKVVIVGGREDMIIKVSDEGGGIAREHLDRMGSYMFTTAPPVHLTHDQAVHIASQVGLAPPFDDVRYSLPLAGFGYGLPITRQYAEYLGGAVEVISMEGYGTDAFLYMNRLGDVVEQLSDDVVIAGSGGGHGQSPVGEGAKAMSLY</sequence>
<comment type="catalytic activity">
    <reaction evidence="7">
        <text>L-seryl-[pyruvate dehydrogenase E1 alpha subunit] + ATP = O-phospho-L-seryl-[pyruvate dehydrogenase E1 alpha subunit] + ADP + H(+)</text>
        <dbReference type="Rhea" id="RHEA:23052"/>
        <dbReference type="Rhea" id="RHEA-COMP:13689"/>
        <dbReference type="Rhea" id="RHEA-COMP:13690"/>
        <dbReference type="ChEBI" id="CHEBI:15378"/>
        <dbReference type="ChEBI" id="CHEBI:29999"/>
        <dbReference type="ChEBI" id="CHEBI:30616"/>
        <dbReference type="ChEBI" id="CHEBI:83421"/>
        <dbReference type="ChEBI" id="CHEBI:456216"/>
        <dbReference type="EC" id="2.7.11.2"/>
    </reaction>
</comment>
<reference evidence="10 11" key="1">
    <citation type="journal article" date="2015" name="Genome Biol. Evol.">
        <title>Phylogenomic analyses indicate that early fungi evolved digesting cell walls of algal ancestors of land plants.</title>
        <authorList>
            <person name="Chang Y."/>
            <person name="Wang S."/>
            <person name="Sekimoto S."/>
            <person name="Aerts A.L."/>
            <person name="Choi C."/>
            <person name="Clum A."/>
            <person name="LaButti K.M."/>
            <person name="Lindquist E.A."/>
            <person name="Yee Ngan C."/>
            <person name="Ohm R.A."/>
            <person name="Salamov A.A."/>
            <person name="Grigoriev I.V."/>
            <person name="Spatafora J.W."/>
            <person name="Berbee M.L."/>
        </authorList>
    </citation>
    <scope>NUCLEOTIDE SEQUENCE [LARGE SCALE GENOMIC DNA]</scope>
    <source>
        <strain evidence="10 11">JEL478</strain>
    </source>
</reference>
<dbReference type="PROSITE" id="PS50109">
    <property type="entry name" value="HIS_KIN"/>
    <property type="match status" value="1"/>
</dbReference>
<comment type="subcellular location">
    <subcellularLocation>
        <location evidence="8">Mitochondrion matrix</location>
    </subcellularLocation>
</comment>
<dbReference type="EC" id="2.7.11.-" evidence="8"/>
<dbReference type="SUPFAM" id="SSF55874">
    <property type="entry name" value="ATPase domain of HSP90 chaperone/DNA topoisomerase II/histidine kinase"/>
    <property type="match status" value="1"/>
</dbReference>
<accession>A0A139AZR8</accession>
<dbReference type="InterPro" id="IPR003594">
    <property type="entry name" value="HATPase_dom"/>
</dbReference>
<dbReference type="Pfam" id="PF10436">
    <property type="entry name" value="BCDHK_Adom3"/>
    <property type="match status" value="1"/>
</dbReference>
<dbReference type="InterPro" id="IPR036890">
    <property type="entry name" value="HATPase_C_sf"/>
</dbReference>
<evidence type="ECO:0000256" key="2">
    <source>
        <dbReference type="ARBA" id="ARBA00022679"/>
    </source>
</evidence>
<keyword evidence="3 8" id="KW-0547">Nucleotide-binding</keyword>
<dbReference type="Pfam" id="PF02518">
    <property type="entry name" value="HATPase_c"/>
    <property type="match status" value="1"/>
</dbReference>
<dbReference type="GO" id="GO:0010906">
    <property type="term" value="P:regulation of glucose metabolic process"/>
    <property type="evidence" value="ECO:0007669"/>
    <property type="project" value="TreeGrafter"/>
</dbReference>
<evidence type="ECO:0000256" key="8">
    <source>
        <dbReference type="RuleBase" id="RU366032"/>
    </source>
</evidence>
<dbReference type="InterPro" id="IPR004358">
    <property type="entry name" value="Sig_transdc_His_kin-like_C"/>
</dbReference>
<name>A0A139AZR8_GONPJ</name>
<evidence type="ECO:0000313" key="10">
    <source>
        <dbReference type="EMBL" id="KXS22238.1"/>
    </source>
</evidence>